<dbReference type="Gene3D" id="1.10.1740.10">
    <property type="match status" value="1"/>
</dbReference>
<dbReference type="PANTHER" id="PTHR43133">
    <property type="entry name" value="RNA POLYMERASE ECF-TYPE SIGMA FACTO"/>
    <property type="match status" value="1"/>
</dbReference>
<evidence type="ECO:0000259" key="7">
    <source>
        <dbReference type="Pfam" id="PF08281"/>
    </source>
</evidence>
<evidence type="ECO:0000259" key="6">
    <source>
        <dbReference type="Pfam" id="PF04542"/>
    </source>
</evidence>
<accession>A0A1H6JK47</accession>
<keyword evidence="5" id="KW-0804">Transcription</keyword>
<dbReference type="InterPro" id="IPR013249">
    <property type="entry name" value="RNA_pol_sigma70_r4_t2"/>
</dbReference>
<dbReference type="InterPro" id="IPR014284">
    <property type="entry name" value="RNA_pol_sigma-70_dom"/>
</dbReference>
<organism evidence="8 9">
    <name type="scientific">Ruminococcus flavefaciens</name>
    <dbReference type="NCBI Taxonomy" id="1265"/>
    <lineage>
        <taxon>Bacteria</taxon>
        <taxon>Bacillati</taxon>
        <taxon>Bacillota</taxon>
        <taxon>Clostridia</taxon>
        <taxon>Eubacteriales</taxon>
        <taxon>Oscillospiraceae</taxon>
        <taxon>Ruminococcus</taxon>
    </lineage>
</organism>
<dbReference type="PANTHER" id="PTHR43133:SF8">
    <property type="entry name" value="RNA POLYMERASE SIGMA FACTOR HI_1459-RELATED"/>
    <property type="match status" value="1"/>
</dbReference>
<dbReference type="SUPFAM" id="SSF88659">
    <property type="entry name" value="Sigma3 and sigma4 domains of RNA polymerase sigma factors"/>
    <property type="match status" value="1"/>
</dbReference>
<dbReference type="EMBL" id="FNWV01000005">
    <property type="protein sequence ID" value="SEH62381.1"/>
    <property type="molecule type" value="Genomic_DNA"/>
</dbReference>
<dbReference type="Proteomes" id="UP000183190">
    <property type="component" value="Unassembled WGS sequence"/>
</dbReference>
<sequence>MKNGAECYSRFLSGDKKAIEEIIRDYKDGLIFYLFSIVGDIHISEELTIDTFIKLFSEQPKFKGEGAFKTWLYAIGRHTALDHIRKSSKRREVPLEEAADISGEESIEQSYISDEEKIRLRRTINRLKPEYSQVLYLIYFEGFDHDETAKIMKKSKKQVIDLLYRAKGALKKQLEKEGYSYDGL</sequence>
<keyword evidence="4" id="KW-0238">DNA-binding</keyword>
<dbReference type="InterPro" id="IPR036388">
    <property type="entry name" value="WH-like_DNA-bd_sf"/>
</dbReference>
<evidence type="ECO:0000256" key="3">
    <source>
        <dbReference type="ARBA" id="ARBA00023082"/>
    </source>
</evidence>
<evidence type="ECO:0000313" key="9">
    <source>
        <dbReference type="Proteomes" id="UP000183190"/>
    </source>
</evidence>
<dbReference type="GO" id="GO:0003677">
    <property type="term" value="F:DNA binding"/>
    <property type="evidence" value="ECO:0007669"/>
    <property type="project" value="UniProtKB-KW"/>
</dbReference>
<evidence type="ECO:0000256" key="4">
    <source>
        <dbReference type="ARBA" id="ARBA00023125"/>
    </source>
</evidence>
<dbReference type="GO" id="GO:0016987">
    <property type="term" value="F:sigma factor activity"/>
    <property type="evidence" value="ECO:0007669"/>
    <property type="project" value="UniProtKB-KW"/>
</dbReference>
<protein>
    <submittedName>
        <fullName evidence="8">RNA polymerase sigma-70 factor, ECF subfamily</fullName>
    </submittedName>
</protein>
<comment type="similarity">
    <text evidence="1">Belongs to the sigma-70 factor family. ECF subfamily.</text>
</comment>
<reference evidence="8 9" key="1">
    <citation type="submission" date="2016-10" db="EMBL/GenBank/DDBJ databases">
        <authorList>
            <person name="de Groot N.N."/>
        </authorList>
    </citation>
    <scope>NUCLEOTIDE SEQUENCE [LARGE SCALE GENOMIC DNA]</scope>
    <source>
        <strain evidence="8 9">YAD2003</strain>
    </source>
</reference>
<keyword evidence="2" id="KW-0805">Transcription regulation</keyword>
<dbReference type="InterPro" id="IPR013325">
    <property type="entry name" value="RNA_pol_sigma_r2"/>
</dbReference>
<evidence type="ECO:0000313" key="8">
    <source>
        <dbReference type="EMBL" id="SEH62381.1"/>
    </source>
</evidence>
<dbReference type="Pfam" id="PF04542">
    <property type="entry name" value="Sigma70_r2"/>
    <property type="match status" value="1"/>
</dbReference>
<dbReference type="GO" id="GO:0006352">
    <property type="term" value="P:DNA-templated transcription initiation"/>
    <property type="evidence" value="ECO:0007669"/>
    <property type="project" value="InterPro"/>
</dbReference>
<proteinExistence type="inferred from homology"/>
<feature type="domain" description="RNA polymerase sigma factor 70 region 4 type 2" evidence="7">
    <location>
        <begin position="119"/>
        <end position="170"/>
    </location>
</feature>
<dbReference type="InterPro" id="IPR013324">
    <property type="entry name" value="RNA_pol_sigma_r3/r4-like"/>
</dbReference>
<name>A0A1H6JK47_RUMFL</name>
<dbReference type="InterPro" id="IPR039425">
    <property type="entry name" value="RNA_pol_sigma-70-like"/>
</dbReference>
<dbReference type="InterPro" id="IPR007627">
    <property type="entry name" value="RNA_pol_sigma70_r2"/>
</dbReference>
<feature type="domain" description="RNA polymerase sigma-70 region 2" evidence="6">
    <location>
        <begin position="23"/>
        <end position="89"/>
    </location>
</feature>
<dbReference type="OrthoDB" id="9784984at2"/>
<evidence type="ECO:0000256" key="1">
    <source>
        <dbReference type="ARBA" id="ARBA00010641"/>
    </source>
</evidence>
<dbReference type="Gene3D" id="1.10.10.10">
    <property type="entry name" value="Winged helix-like DNA-binding domain superfamily/Winged helix DNA-binding domain"/>
    <property type="match status" value="1"/>
</dbReference>
<gene>
    <name evidence="8" type="ORF">SAMN02910265_01824</name>
</gene>
<dbReference type="Pfam" id="PF08281">
    <property type="entry name" value="Sigma70_r4_2"/>
    <property type="match status" value="1"/>
</dbReference>
<evidence type="ECO:0000256" key="5">
    <source>
        <dbReference type="ARBA" id="ARBA00023163"/>
    </source>
</evidence>
<dbReference type="RefSeq" id="WP_074716627.1">
    <property type="nucleotide sequence ID" value="NZ_FNWV01000005.1"/>
</dbReference>
<keyword evidence="3" id="KW-0731">Sigma factor</keyword>
<evidence type="ECO:0000256" key="2">
    <source>
        <dbReference type="ARBA" id="ARBA00023015"/>
    </source>
</evidence>
<dbReference type="SUPFAM" id="SSF88946">
    <property type="entry name" value="Sigma2 domain of RNA polymerase sigma factors"/>
    <property type="match status" value="1"/>
</dbReference>
<dbReference type="AlphaFoldDB" id="A0A1H6JK47"/>
<dbReference type="NCBIfam" id="TIGR02937">
    <property type="entry name" value="sigma70-ECF"/>
    <property type="match status" value="1"/>
</dbReference>